<evidence type="ECO:0000256" key="4">
    <source>
        <dbReference type="ARBA" id="ARBA00023002"/>
    </source>
</evidence>
<dbReference type="Gene3D" id="3.60.130.10">
    <property type="entry name" value="Clavaminate synthase-like"/>
    <property type="match status" value="1"/>
</dbReference>
<dbReference type="GO" id="GO:0044550">
    <property type="term" value="P:secondary metabolite biosynthetic process"/>
    <property type="evidence" value="ECO:0007669"/>
    <property type="project" value="UniProtKB-ARBA"/>
</dbReference>
<evidence type="ECO:0000313" key="7">
    <source>
        <dbReference type="Proteomes" id="UP000249354"/>
    </source>
</evidence>
<dbReference type="Pfam" id="PF13193">
    <property type="entry name" value="AMP-binding_C"/>
    <property type="match status" value="1"/>
</dbReference>
<dbReference type="SUPFAM" id="SSF51197">
    <property type="entry name" value="Clavaminate synthase-like"/>
    <property type="match status" value="1"/>
</dbReference>
<dbReference type="SUPFAM" id="SSF56801">
    <property type="entry name" value="Acetyl-CoA synthetase-like"/>
    <property type="match status" value="1"/>
</dbReference>
<dbReference type="InterPro" id="IPR036736">
    <property type="entry name" value="ACP-like_sf"/>
</dbReference>
<evidence type="ECO:0000256" key="1">
    <source>
        <dbReference type="ARBA" id="ARBA00001957"/>
    </source>
</evidence>
<dbReference type="NCBIfam" id="TIGR01733">
    <property type="entry name" value="AA-adenyl-dom"/>
    <property type="match status" value="1"/>
</dbReference>
<dbReference type="CDD" id="cd19543">
    <property type="entry name" value="DCL_NRPS"/>
    <property type="match status" value="1"/>
</dbReference>
<dbReference type="Pfam" id="PF00550">
    <property type="entry name" value="PP-binding"/>
    <property type="match status" value="1"/>
</dbReference>
<organism evidence="6 7">
    <name type="scientific">Leptolyngbya foveolarum</name>
    <dbReference type="NCBI Taxonomy" id="47253"/>
    <lineage>
        <taxon>Bacteria</taxon>
        <taxon>Bacillati</taxon>
        <taxon>Cyanobacteriota</taxon>
        <taxon>Cyanophyceae</taxon>
        <taxon>Leptolyngbyales</taxon>
        <taxon>Leptolyngbyaceae</taxon>
        <taxon>Leptolyngbya group</taxon>
        <taxon>Leptolyngbya</taxon>
    </lineage>
</organism>
<dbReference type="InterPro" id="IPR003819">
    <property type="entry name" value="TauD/TfdA-like"/>
</dbReference>
<feature type="domain" description="Carrier" evidence="5">
    <location>
        <begin position="981"/>
        <end position="1056"/>
    </location>
</feature>
<reference evidence="6 7" key="2">
    <citation type="submission" date="2018-06" db="EMBL/GenBank/DDBJ databases">
        <title>Metagenomic assembly of (sub)arctic Cyanobacteria and their associated microbiome from non-axenic cultures.</title>
        <authorList>
            <person name="Baurain D."/>
        </authorList>
    </citation>
    <scope>NUCLEOTIDE SEQUENCE [LARGE SCALE GENOMIC DNA]</scope>
    <source>
        <strain evidence="6">ULC129bin1</strain>
    </source>
</reference>
<evidence type="ECO:0000259" key="5">
    <source>
        <dbReference type="PROSITE" id="PS50075"/>
    </source>
</evidence>
<evidence type="ECO:0000256" key="2">
    <source>
        <dbReference type="ARBA" id="ARBA00022450"/>
    </source>
</evidence>
<dbReference type="GO" id="GO:0008610">
    <property type="term" value="P:lipid biosynthetic process"/>
    <property type="evidence" value="ECO:0007669"/>
    <property type="project" value="UniProtKB-ARBA"/>
</dbReference>
<dbReference type="InterPro" id="IPR023213">
    <property type="entry name" value="CAT-like_dom_sf"/>
</dbReference>
<accession>A0A2W4TU65</accession>
<dbReference type="FunFam" id="3.30.559.10:FF:000012">
    <property type="entry name" value="Non-ribosomal peptide synthetase"/>
    <property type="match status" value="1"/>
</dbReference>
<dbReference type="FunFam" id="3.30.300.30:FF:000010">
    <property type="entry name" value="Enterobactin synthetase component F"/>
    <property type="match status" value="1"/>
</dbReference>
<dbReference type="GO" id="GO:0016491">
    <property type="term" value="F:oxidoreductase activity"/>
    <property type="evidence" value="ECO:0007669"/>
    <property type="project" value="UniProtKB-KW"/>
</dbReference>
<dbReference type="InterPro" id="IPR042098">
    <property type="entry name" value="TauD-like_sf"/>
</dbReference>
<comment type="caution">
    <text evidence="6">The sequence shown here is derived from an EMBL/GenBank/DDBJ whole genome shotgun (WGS) entry which is preliminary data.</text>
</comment>
<dbReference type="CDD" id="cd12116">
    <property type="entry name" value="A_NRPS_Ta1_like"/>
    <property type="match status" value="1"/>
</dbReference>
<dbReference type="PROSITE" id="PS00455">
    <property type="entry name" value="AMP_BINDING"/>
    <property type="match status" value="1"/>
</dbReference>
<dbReference type="InterPro" id="IPR020845">
    <property type="entry name" value="AMP-binding_CS"/>
</dbReference>
<dbReference type="InterPro" id="IPR006162">
    <property type="entry name" value="Ppantetheine_attach_site"/>
</dbReference>
<dbReference type="InterPro" id="IPR025110">
    <property type="entry name" value="AMP-bd_C"/>
</dbReference>
<dbReference type="InterPro" id="IPR001242">
    <property type="entry name" value="Condensation_dom"/>
</dbReference>
<keyword evidence="4" id="KW-0560">Oxidoreductase</keyword>
<comment type="cofactor">
    <cofactor evidence="1">
        <name>pantetheine 4'-phosphate</name>
        <dbReference type="ChEBI" id="CHEBI:47942"/>
    </cofactor>
</comment>
<keyword evidence="3" id="KW-0597">Phosphoprotein</keyword>
<dbReference type="InterPro" id="IPR009081">
    <property type="entry name" value="PP-bd_ACP"/>
</dbReference>
<dbReference type="Gene3D" id="3.30.559.10">
    <property type="entry name" value="Chloramphenicol acetyltransferase-like domain"/>
    <property type="match status" value="2"/>
</dbReference>
<dbReference type="Gene3D" id="3.30.300.30">
    <property type="match status" value="1"/>
</dbReference>
<dbReference type="GO" id="GO:0031177">
    <property type="term" value="F:phosphopantetheine binding"/>
    <property type="evidence" value="ECO:0007669"/>
    <property type="project" value="InterPro"/>
</dbReference>
<dbReference type="PANTHER" id="PTHR45527:SF1">
    <property type="entry name" value="FATTY ACID SYNTHASE"/>
    <property type="match status" value="1"/>
</dbReference>
<keyword evidence="2" id="KW-0596">Phosphopantetheine</keyword>
<sequence>MINRQNVEDVYPLSPMQQGMLFHSLYTPDSGVYVEQMGLEISGPLNFSALAQAWQRCIDHHAILRTAFVWEKLAQPLQVVGRQVTLKIDQQDWQSLSEKVQKSQLDDWFKADQAQGFVVSKSPLMRLTLIQLGPECCYFIWSHHHLLLDGWSAALLSEQVWKQYETICKGQMLSLEPTRPYRAYILWLQQQDHALAQRFWQQSLKGFTNPTLISRQSHRSESCLPDSTLHKTLPRHVEQTIQLTAATTTQLQNFVQHQRLTLNTLIQGAWAILLSRYSGETDVVFGATVSGRSPNLTGAESMVGLLINTLPVRTQIEPQMRVIDWLQQFQVQQAEARQYDYMPLSQLQQWSEVEAGVPLFESLLIVENYPKTLELKESNIRICPVRMVERTNYPMTVVAEPGDCLTLKLVYDRDRFNDELMTRFGKHLQTLLETIPTDTSHTLSELSMLTPAERQQLLVTWNQTALSVPNGSIHRLFEQQVEKTPDAIALVFHNTQPLTYQALNQQANQFAHYLQALGIEPDMLVGLSLARSPLMLIALLGILKAGGAYVPLDPSYPQERLRFMIEDSQTALLVTQTSLSDQLAVGIKEQPHPPKVLCLDTDWDLISQQPQHNPVTCVTPQNLAYVIYTSGSTGTPKGVMIEHHSVVNFLWSLQQHLSLQPADRLLAVTTLSFDIAVLELLLPLTTGAGVAIASQSATKDAVQLIAALEATAATVMQATPSTWQMLLSAGWRGKADLKILSGGEALSHDLAEQLLNRGATVWNLYGPTETTIWSTLHQVTDSTAPIPIGHPIHNTKIYLLDQHLHTVPIGMPGEIHIGGDGLARGYWQRPELTATRFITNPFETNKAASRLYKTEDLACYRADGQLEHLGRLDHQIKLRGYRIELGEIEAVLRQQPGVKEAVVIAREDNLGDQRLVGYGVFPEATTSATLRKNLQMQLPEHMVPSVIVRLKALPLTPNGKVDRKALPQPDFLQPIRFQETAPQTETERQIAEIWKQVLQTHQVGRDDNFFELGGHSLLATQVISRLRQRFEQTLPIRVLFESPTISALARQIDKSSQTPQPPEALAILPASREQPLPLSFAQERLWILDQLEPSDPSYNISTAVKLTGALNIPAFEQSLNAVIQRHESLRTTFELVDGVPVQAITPHLALSIQHTDLSHLPHNQQQPAMQQFMQAESQQPFDLAQGPLLRAQLLHLAESNYVLLFSLHHIITDAWSMGVLLKEVTTGYQALVQEKSSQQAGTATQENQPKSPDLPIQYADFSVWQRQWLQAPSPAGLSPLQQHLDYWQSQLQGLLPVLQLPTDFPRPANPTTQGALHSFTLPPELSESLHLLSQQQEVSLFMSLLTAFQILLYRYTQEEDMIVGTDVANRNRTETEALIGFLVNILVLRTDLSGNPTFQSLLNRVREVTLGAYEHQDLPFAKLVDALKPERSLNHTPLFQVLFVLQNTPMPPLELAGLTLTPLEIDNGTAKFDLALFLTETDQGIQGLWNYRTDLFKPETIQRFSEAFTELLQQIVSQPQAHLCDLVGALPAISNAFPPDPAATFSNAPANTMTATQRKIRKFKKFKAIQLKPVHWVQDELIETSHFSADPSLPLVIQPKAEAVDLGEWAQNHRPWLEKQLQQHCAILFRGFEVPSATDFEQVAQSICPSLFGDYGDLPREGIGGKVYGATPYPADQAIRFHNESSHFSRWPMKIWFFCIQAAQKGGKTPIVDCRKAYQRLSPRLRQHLQDKQLMYVRNFTNGLDVSWQQFFQTDDRAAVESECRRHQMQVEWTARGLRTRQIRPAVLQHPKTEDWLLFNQIQLHHVNYLKPAVRQSLLSVLEEADLPRHVYYGDGSPIEETVLAELDAVYEYSKTQFAWQEQDMLMLDNMLAAHGRNSFEGPRKIVVTMGEMISDRDLKHSRTKEVSHATTR</sequence>
<dbReference type="Gene3D" id="3.40.50.980">
    <property type="match status" value="2"/>
</dbReference>
<dbReference type="InterPro" id="IPR045851">
    <property type="entry name" value="AMP-bd_C_sf"/>
</dbReference>
<dbReference type="Proteomes" id="UP000249354">
    <property type="component" value="Unassembled WGS sequence"/>
</dbReference>
<dbReference type="SUPFAM" id="SSF52777">
    <property type="entry name" value="CoA-dependent acyltransferases"/>
    <property type="match status" value="4"/>
</dbReference>
<evidence type="ECO:0000313" key="6">
    <source>
        <dbReference type="EMBL" id="PZO11214.1"/>
    </source>
</evidence>
<dbReference type="GO" id="GO:0043041">
    <property type="term" value="P:amino acid activation for nonribosomal peptide biosynthetic process"/>
    <property type="evidence" value="ECO:0007669"/>
    <property type="project" value="TreeGrafter"/>
</dbReference>
<dbReference type="InterPro" id="IPR000873">
    <property type="entry name" value="AMP-dep_synth/lig_dom"/>
</dbReference>
<dbReference type="InterPro" id="IPR020806">
    <property type="entry name" value="PKS_PP-bd"/>
</dbReference>
<evidence type="ECO:0000256" key="3">
    <source>
        <dbReference type="ARBA" id="ARBA00022553"/>
    </source>
</evidence>
<dbReference type="GO" id="GO:0072330">
    <property type="term" value="P:monocarboxylic acid biosynthetic process"/>
    <property type="evidence" value="ECO:0007669"/>
    <property type="project" value="UniProtKB-ARBA"/>
</dbReference>
<dbReference type="CDD" id="cd19531">
    <property type="entry name" value="LCL_NRPS-like"/>
    <property type="match status" value="1"/>
</dbReference>
<proteinExistence type="predicted"/>
<dbReference type="Gene3D" id="1.10.1200.10">
    <property type="entry name" value="ACP-like"/>
    <property type="match status" value="1"/>
</dbReference>
<dbReference type="PROSITE" id="PS00012">
    <property type="entry name" value="PHOSPHOPANTETHEINE"/>
    <property type="match status" value="1"/>
</dbReference>
<dbReference type="Gene3D" id="3.30.559.30">
    <property type="entry name" value="Nonribosomal peptide synthetase, condensation domain"/>
    <property type="match status" value="2"/>
</dbReference>
<dbReference type="GO" id="GO:0005829">
    <property type="term" value="C:cytosol"/>
    <property type="evidence" value="ECO:0007669"/>
    <property type="project" value="TreeGrafter"/>
</dbReference>
<dbReference type="Pfam" id="PF02668">
    <property type="entry name" value="TauD"/>
    <property type="match status" value="1"/>
</dbReference>
<dbReference type="PANTHER" id="PTHR45527">
    <property type="entry name" value="NONRIBOSOMAL PEPTIDE SYNTHETASE"/>
    <property type="match status" value="1"/>
</dbReference>
<dbReference type="SUPFAM" id="SSF47336">
    <property type="entry name" value="ACP-like"/>
    <property type="match status" value="1"/>
</dbReference>
<dbReference type="Pfam" id="PF00501">
    <property type="entry name" value="AMP-binding"/>
    <property type="match status" value="1"/>
</dbReference>
<dbReference type="InterPro" id="IPR010071">
    <property type="entry name" value="AA_adenyl_dom"/>
</dbReference>
<reference evidence="7" key="1">
    <citation type="submission" date="2018-04" db="EMBL/GenBank/DDBJ databases">
        <authorList>
            <person name="Cornet L."/>
        </authorList>
    </citation>
    <scope>NUCLEOTIDE SEQUENCE [LARGE SCALE GENOMIC DNA]</scope>
</reference>
<dbReference type="EMBL" id="QBMC01000197">
    <property type="protein sequence ID" value="PZO11214.1"/>
    <property type="molecule type" value="Genomic_DNA"/>
</dbReference>
<dbReference type="FunFam" id="3.40.50.12780:FF:000012">
    <property type="entry name" value="Non-ribosomal peptide synthetase"/>
    <property type="match status" value="1"/>
</dbReference>
<gene>
    <name evidence="6" type="ORF">DCF25_19850</name>
</gene>
<dbReference type="Gene3D" id="2.30.38.10">
    <property type="entry name" value="Luciferase, Domain 3"/>
    <property type="match status" value="1"/>
</dbReference>
<dbReference type="FunFam" id="1.10.1200.10:FF:000016">
    <property type="entry name" value="Non-ribosomal peptide synthase"/>
    <property type="match status" value="1"/>
</dbReference>
<dbReference type="SMART" id="SM00823">
    <property type="entry name" value="PKS_PP"/>
    <property type="match status" value="1"/>
</dbReference>
<dbReference type="Pfam" id="PF00668">
    <property type="entry name" value="Condensation"/>
    <property type="match status" value="2"/>
</dbReference>
<name>A0A2W4TU65_9CYAN</name>
<dbReference type="PROSITE" id="PS50075">
    <property type="entry name" value="CARRIER"/>
    <property type="match status" value="1"/>
</dbReference>
<protein>
    <submittedName>
        <fullName evidence="6">Non-ribosomal peptide synthetase</fullName>
    </submittedName>
</protein>
<dbReference type="FunFam" id="3.40.50.980:FF:000001">
    <property type="entry name" value="Non-ribosomal peptide synthetase"/>
    <property type="match status" value="1"/>
</dbReference>